<organism evidence="1 2">
    <name type="scientific">Dipteronia sinensis</name>
    <dbReference type="NCBI Taxonomy" id="43782"/>
    <lineage>
        <taxon>Eukaryota</taxon>
        <taxon>Viridiplantae</taxon>
        <taxon>Streptophyta</taxon>
        <taxon>Embryophyta</taxon>
        <taxon>Tracheophyta</taxon>
        <taxon>Spermatophyta</taxon>
        <taxon>Magnoliopsida</taxon>
        <taxon>eudicotyledons</taxon>
        <taxon>Gunneridae</taxon>
        <taxon>Pentapetalae</taxon>
        <taxon>rosids</taxon>
        <taxon>malvids</taxon>
        <taxon>Sapindales</taxon>
        <taxon>Sapindaceae</taxon>
        <taxon>Hippocastanoideae</taxon>
        <taxon>Acereae</taxon>
        <taxon>Dipteronia</taxon>
    </lineage>
</organism>
<sequence length="181" mass="20909">MKYVKPLTLYQQLMRKNGLKNMLLFPWNRHRLLCLEMRDKYFNLAVSNAENTIAAPLCTVGRQENDIDLLIDKLETSSFYYDAMGIIVRLPYQINPANPKGAVEKNLVKIFVDGLCQTTKLKDFKYTYWDDLITLKNMDFVIKHNVGIISEHLDLPEELSNDIMDKFSAGRVLQNCTVVAD</sequence>
<comment type="caution">
    <text evidence="1">The sequence shown here is derived from an EMBL/GenBank/DDBJ whole genome shotgun (WGS) entry which is preliminary data.</text>
</comment>
<keyword evidence="2" id="KW-1185">Reference proteome</keyword>
<reference evidence="1" key="1">
    <citation type="journal article" date="2023" name="Plant J.">
        <title>Genome sequences and population genomics provide insights into the demographic history, inbreeding, and mutation load of two 'living fossil' tree species of Dipteronia.</title>
        <authorList>
            <person name="Feng Y."/>
            <person name="Comes H.P."/>
            <person name="Chen J."/>
            <person name="Zhu S."/>
            <person name="Lu R."/>
            <person name="Zhang X."/>
            <person name="Li P."/>
            <person name="Qiu J."/>
            <person name="Olsen K.M."/>
            <person name="Qiu Y."/>
        </authorList>
    </citation>
    <scope>NUCLEOTIDE SEQUENCE</scope>
    <source>
        <strain evidence="1">NBL</strain>
    </source>
</reference>
<evidence type="ECO:0000313" key="1">
    <source>
        <dbReference type="EMBL" id="KAK3220134.1"/>
    </source>
</evidence>
<gene>
    <name evidence="1" type="ORF">Dsin_014104</name>
</gene>
<dbReference type="GO" id="GO:0000967">
    <property type="term" value="P:rRNA 5'-end processing"/>
    <property type="evidence" value="ECO:0007669"/>
    <property type="project" value="TreeGrafter"/>
</dbReference>
<dbReference type="PANTHER" id="PTHR33317:SF1">
    <property type="entry name" value="POLYNUCLEOTIDYL TRANSFERASE, RIBONUCLEASE H-LIKE SUPERFAMILY PROTEIN"/>
    <property type="match status" value="1"/>
</dbReference>
<protein>
    <submittedName>
        <fullName evidence="1">Uncharacterized protein</fullName>
    </submittedName>
</protein>
<proteinExistence type="predicted"/>
<evidence type="ECO:0000313" key="2">
    <source>
        <dbReference type="Proteomes" id="UP001281410"/>
    </source>
</evidence>
<dbReference type="EMBL" id="JANJYJ010000004">
    <property type="protein sequence ID" value="KAK3220134.1"/>
    <property type="molecule type" value="Genomic_DNA"/>
</dbReference>
<dbReference type="PANTHER" id="PTHR33317">
    <property type="entry name" value="POLYNUCLEOTIDYL TRANSFERASE, RIBONUCLEASE H-LIKE SUPERFAMILY PROTEIN"/>
    <property type="match status" value="1"/>
</dbReference>
<name>A0AAE0E9Q9_9ROSI</name>
<dbReference type="Proteomes" id="UP001281410">
    <property type="component" value="Unassembled WGS sequence"/>
</dbReference>
<accession>A0AAE0E9Q9</accession>
<dbReference type="InterPro" id="IPR005227">
    <property type="entry name" value="YqgF"/>
</dbReference>
<dbReference type="AlphaFoldDB" id="A0AAE0E9Q9"/>